<sequence length="64" mass="7273">REEGNTCSRMSTDRVAIGTAKEPCRESLLHGSEYQLRPVASRRARAAEARRQQQHFIDQSVETT</sequence>
<gene>
    <name evidence="2" type="ORF">CSUI_007583</name>
</gene>
<evidence type="ECO:0000313" key="2">
    <source>
        <dbReference type="EMBL" id="PHJ18590.1"/>
    </source>
</evidence>
<feature type="compositionally biased region" description="Polar residues" evidence="1">
    <location>
        <begin position="55"/>
        <end position="64"/>
    </location>
</feature>
<protein>
    <submittedName>
        <fullName evidence="2">Uncharacterized protein</fullName>
    </submittedName>
</protein>
<dbReference type="RefSeq" id="XP_067920296.1">
    <property type="nucleotide sequence ID" value="XM_068067728.1"/>
</dbReference>
<reference evidence="2 3" key="1">
    <citation type="journal article" date="2017" name="Int. J. Parasitol.">
        <title>The genome of the protozoan parasite Cystoisospora suis and a reverse vaccinology approach to identify vaccine candidates.</title>
        <authorList>
            <person name="Palmieri N."/>
            <person name="Shrestha A."/>
            <person name="Ruttkowski B."/>
            <person name="Beck T."/>
            <person name="Vogl C."/>
            <person name="Tomley F."/>
            <person name="Blake D.P."/>
            <person name="Joachim A."/>
        </authorList>
    </citation>
    <scope>NUCLEOTIDE SEQUENCE [LARGE SCALE GENOMIC DNA]</scope>
    <source>
        <strain evidence="2 3">Wien I</strain>
    </source>
</reference>
<feature type="non-terminal residue" evidence="2">
    <location>
        <position position="1"/>
    </location>
</feature>
<dbReference type="AlphaFoldDB" id="A0A2C6KDF5"/>
<dbReference type="Proteomes" id="UP000221165">
    <property type="component" value="Unassembled WGS sequence"/>
</dbReference>
<feature type="region of interest" description="Disordered" evidence="1">
    <location>
        <begin position="44"/>
        <end position="64"/>
    </location>
</feature>
<keyword evidence="3" id="KW-1185">Reference proteome</keyword>
<organism evidence="2 3">
    <name type="scientific">Cystoisospora suis</name>
    <dbReference type="NCBI Taxonomy" id="483139"/>
    <lineage>
        <taxon>Eukaryota</taxon>
        <taxon>Sar</taxon>
        <taxon>Alveolata</taxon>
        <taxon>Apicomplexa</taxon>
        <taxon>Conoidasida</taxon>
        <taxon>Coccidia</taxon>
        <taxon>Eucoccidiorida</taxon>
        <taxon>Eimeriorina</taxon>
        <taxon>Sarcocystidae</taxon>
        <taxon>Cystoisospora</taxon>
    </lineage>
</organism>
<dbReference type="EMBL" id="MIGC01004039">
    <property type="protein sequence ID" value="PHJ18590.1"/>
    <property type="molecule type" value="Genomic_DNA"/>
</dbReference>
<evidence type="ECO:0000256" key="1">
    <source>
        <dbReference type="SAM" id="MobiDB-lite"/>
    </source>
</evidence>
<dbReference type="VEuPathDB" id="ToxoDB:CSUI_007583"/>
<feature type="non-terminal residue" evidence="2">
    <location>
        <position position="64"/>
    </location>
</feature>
<dbReference type="GeneID" id="94430939"/>
<accession>A0A2C6KDF5</accession>
<name>A0A2C6KDF5_9APIC</name>
<comment type="caution">
    <text evidence="2">The sequence shown here is derived from an EMBL/GenBank/DDBJ whole genome shotgun (WGS) entry which is preliminary data.</text>
</comment>
<evidence type="ECO:0000313" key="3">
    <source>
        <dbReference type="Proteomes" id="UP000221165"/>
    </source>
</evidence>
<proteinExistence type="predicted"/>